<name>A0AAD7IG06_9AGAR</name>
<dbReference type="Proteomes" id="UP001215598">
    <property type="component" value="Unassembled WGS sequence"/>
</dbReference>
<comment type="caution">
    <text evidence="1">The sequence shown here is derived from an EMBL/GenBank/DDBJ whole genome shotgun (WGS) entry which is preliminary data.</text>
</comment>
<dbReference type="AlphaFoldDB" id="A0AAD7IG06"/>
<protein>
    <submittedName>
        <fullName evidence="1">Uncharacterized protein</fullName>
    </submittedName>
</protein>
<sequence length="83" mass="10007">MSFFKKIEGLVEKLPEGYQHTRDEIIGLINPNRRHDDPEEKRQNEIRAEINAGHRFDSFAAERSENFVKWHIDRHDYMWASPR</sequence>
<reference evidence="1" key="1">
    <citation type="submission" date="2023-03" db="EMBL/GenBank/DDBJ databases">
        <title>Massive genome expansion in bonnet fungi (Mycena s.s.) driven by repeated elements and novel gene families across ecological guilds.</title>
        <authorList>
            <consortium name="Lawrence Berkeley National Laboratory"/>
            <person name="Harder C.B."/>
            <person name="Miyauchi S."/>
            <person name="Viragh M."/>
            <person name="Kuo A."/>
            <person name="Thoen E."/>
            <person name="Andreopoulos B."/>
            <person name="Lu D."/>
            <person name="Skrede I."/>
            <person name="Drula E."/>
            <person name="Henrissat B."/>
            <person name="Morin E."/>
            <person name="Kohler A."/>
            <person name="Barry K."/>
            <person name="LaButti K."/>
            <person name="Morin E."/>
            <person name="Salamov A."/>
            <person name="Lipzen A."/>
            <person name="Mereny Z."/>
            <person name="Hegedus B."/>
            <person name="Baldrian P."/>
            <person name="Stursova M."/>
            <person name="Weitz H."/>
            <person name="Taylor A."/>
            <person name="Grigoriev I.V."/>
            <person name="Nagy L.G."/>
            <person name="Martin F."/>
            <person name="Kauserud H."/>
        </authorList>
    </citation>
    <scope>NUCLEOTIDE SEQUENCE</scope>
    <source>
        <strain evidence="1">CBHHK182m</strain>
    </source>
</reference>
<organism evidence="1 2">
    <name type="scientific">Mycena metata</name>
    <dbReference type="NCBI Taxonomy" id="1033252"/>
    <lineage>
        <taxon>Eukaryota</taxon>
        <taxon>Fungi</taxon>
        <taxon>Dikarya</taxon>
        <taxon>Basidiomycota</taxon>
        <taxon>Agaricomycotina</taxon>
        <taxon>Agaricomycetes</taxon>
        <taxon>Agaricomycetidae</taxon>
        <taxon>Agaricales</taxon>
        <taxon>Marasmiineae</taxon>
        <taxon>Mycenaceae</taxon>
        <taxon>Mycena</taxon>
    </lineage>
</organism>
<evidence type="ECO:0000313" key="1">
    <source>
        <dbReference type="EMBL" id="KAJ7740834.1"/>
    </source>
</evidence>
<dbReference type="EMBL" id="JARKIB010000101">
    <property type="protein sequence ID" value="KAJ7740834.1"/>
    <property type="molecule type" value="Genomic_DNA"/>
</dbReference>
<accession>A0AAD7IG06</accession>
<gene>
    <name evidence="1" type="ORF">B0H16DRAFT_1728848</name>
</gene>
<keyword evidence="2" id="KW-1185">Reference proteome</keyword>
<proteinExistence type="predicted"/>
<evidence type="ECO:0000313" key="2">
    <source>
        <dbReference type="Proteomes" id="UP001215598"/>
    </source>
</evidence>